<accession>A0ABT1SF46</accession>
<reference evidence="2 3" key="1">
    <citation type="submission" date="2022-06" db="EMBL/GenBank/DDBJ databases">
        <title>Isolation of gut microbiota from human fecal samples.</title>
        <authorList>
            <person name="Pamer E.G."/>
            <person name="Barat B."/>
            <person name="Waligurski E."/>
            <person name="Medina S."/>
            <person name="Paddock L."/>
            <person name="Mostad J."/>
        </authorList>
    </citation>
    <scope>NUCLEOTIDE SEQUENCE [LARGE SCALE GENOMIC DNA]</scope>
    <source>
        <strain evidence="2 3">DFI.7.95</strain>
    </source>
</reference>
<evidence type="ECO:0000259" key="1">
    <source>
        <dbReference type="Pfam" id="PF03358"/>
    </source>
</evidence>
<dbReference type="Proteomes" id="UP001524478">
    <property type="component" value="Unassembled WGS sequence"/>
</dbReference>
<evidence type="ECO:0000313" key="2">
    <source>
        <dbReference type="EMBL" id="MCQ4925106.1"/>
    </source>
</evidence>
<dbReference type="EMBL" id="JANGAC010000018">
    <property type="protein sequence ID" value="MCQ4925106.1"/>
    <property type="molecule type" value="Genomic_DNA"/>
</dbReference>
<sequence length="236" mass="27047">MKVVIIYGNGRKGSTYNCVQIIKRTIGQYEDVKFEEIWLPKDLPELCCGCFNCILKGEWFCPHSEYVSPIVSSIIEADGIILASPAYGLDVSGAMKTLIDHLCFMWMPHRPHNEMFSKIGFVVSTAAGSGMKRTNKTMKLTLNYMGFKRVYDFGSAVAASRWEDVKGSKKLIIEKKLIKKSQKYYQSLVNRKKLKSRLSTRLTFTVMRKMISGYQDGNVDKEYWKSMGWFDNVRPV</sequence>
<protein>
    <submittedName>
        <fullName evidence="2">NAD(P)H-dependent oxidoreductase</fullName>
    </submittedName>
</protein>
<organism evidence="2 3">
    <name type="scientific">Tissierella carlieri</name>
    <dbReference type="NCBI Taxonomy" id="689904"/>
    <lineage>
        <taxon>Bacteria</taxon>
        <taxon>Bacillati</taxon>
        <taxon>Bacillota</taxon>
        <taxon>Tissierellia</taxon>
        <taxon>Tissierellales</taxon>
        <taxon>Tissierellaceae</taxon>
        <taxon>Tissierella</taxon>
    </lineage>
</organism>
<dbReference type="InterPro" id="IPR005025">
    <property type="entry name" value="FMN_Rdtase-like_dom"/>
</dbReference>
<keyword evidence="3" id="KW-1185">Reference proteome</keyword>
<proteinExistence type="predicted"/>
<dbReference type="InterPro" id="IPR050104">
    <property type="entry name" value="FMN-dep_NADH:Q_OxRdtase_AzoR1"/>
</dbReference>
<evidence type="ECO:0000313" key="3">
    <source>
        <dbReference type="Proteomes" id="UP001524478"/>
    </source>
</evidence>
<dbReference type="RefSeq" id="WP_256312687.1">
    <property type="nucleotide sequence ID" value="NZ_JANGAC010000018.1"/>
</dbReference>
<dbReference type="InterPro" id="IPR029039">
    <property type="entry name" value="Flavoprotein-like_sf"/>
</dbReference>
<dbReference type="SUPFAM" id="SSF52218">
    <property type="entry name" value="Flavoproteins"/>
    <property type="match status" value="1"/>
</dbReference>
<dbReference type="Pfam" id="PF03358">
    <property type="entry name" value="FMN_red"/>
    <property type="match status" value="1"/>
</dbReference>
<dbReference type="Gene3D" id="3.40.50.360">
    <property type="match status" value="1"/>
</dbReference>
<comment type="caution">
    <text evidence="2">The sequence shown here is derived from an EMBL/GenBank/DDBJ whole genome shotgun (WGS) entry which is preliminary data.</text>
</comment>
<feature type="domain" description="NADPH-dependent FMN reductase-like" evidence="1">
    <location>
        <begin position="1"/>
        <end position="150"/>
    </location>
</feature>
<dbReference type="PANTHER" id="PTHR43741:SF4">
    <property type="entry name" value="FMN-DEPENDENT NADH:QUINONE OXIDOREDUCTASE"/>
    <property type="match status" value="1"/>
</dbReference>
<dbReference type="PANTHER" id="PTHR43741">
    <property type="entry name" value="FMN-DEPENDENT NADH-AZOREDUCTASE 1"/>
    <property type="match status" value="1"/>
</dbReference>
<name>A0ABT1SF46_9FIRM</name>
<gene>
    <name evidence="2" type="ORF">NE686_18535</name>
</gene>